<gene>
    <name evidence="1" type="ORF">FWK35_00012726</name>
</gene>
<dbReference type="AlphaFoldDB" id="A0A6G0ZCJ2"/>
<comment type="caution">
    <text evidence="1">The sequence shown here is derived from an EMBL/GenBank/DDBJ whole genome shotgun (WGS) entry which is preliminary data.</text>
</comment>
<proteinExistence type="predicted"/>
<reference evidence="1 2" key="1">
    <citation type="submission" date="2019-08" db="EMBL/GenBank/DDBJ databases">
        <title>Whole genome of Aphis craccivora.</title>
        <authorList>
            <person name="Voronova N.V."/>
            <person name="Shulinski R.S."/>
            <person name="Bandarenka Y.V."/>
            <person name="Zhorov D.G."/>
            <person name="Warner D."/>
        </authorList>
    </citation>
    <scope>NUCLEOTIDE SEQUENCE [LARGE SCALE GENOMIC DNA]</scope>
    <source>
        <strain evidence="1">180601</strain>
        <tissue evidence="1">Whole Body</tissue>
    </source>
</reference>
<dbReference type="EMBL" id="VUJU01000726">
    <property type="protein sequence ID" value="KAF0768656.1"/>
    <property type="molecule type" value="Genomic_DNA"/>
</dbReference>
<keyword evidence="2" id="KW-1185">Reference proteome</keyword>
<organism evidence="1 2">
    <name type="scientific">Aphis craccivora</name>
    <name type="common">Cowpea aphid</name>
    <dbReference type="NCBI Taxonomy" id="307492"/>
    <lineage>
        <taxon>Eukaryota</taxon>
        <taxon>Metazoa</taxon>
        <taxon>Ecdysozoa</taxon>
        <taxon>Arthropoda</taxon>
        <taxon>Hexapoda</taxon>
        <taxon>Insecta</taxon>
        <taxon>Pterygota</taxon>
        <taxon>Neoptera</taxon>
        <taxon>Paraneoptera</taxon>
        <taxon>Hemiptera</taxon>
        <taxon>Sternorrhyncha</taxon>
        <taxon>Aphidomorpha</taxon>
        <taxon>Aphidoidea</taxon>
        <taxon>Aphididae</taxon>
        <taxon>Aphidini</taxon>
        <taxon>Aphis</taxon>
        <taxon>Aphis</taxon>
    </lineage>
</organism>
<name>A0A6G0ZCJ2_APHCR</name>
<evidence type="ECO:0000313" key="2">
    <source>
        <dbReference type="Proteomes" id="UP000478052"/>
    </source>
</evidence>
<sequence length="149" mass="17904">MDSERSDEYIDFTMIVTSQNNASISNFGGGFRWQSDYPWCIIEVKTFSNSFQKNREKQIKNVSINTFYEICRKREIVQIIENFTITVIAQFFFISFKLRVTVRMIILNLYYNLYTNMIFEEDSGNLSWFSLKQKKTKSDKRAFWYLCTF</sequence>
<evidence type="ECO:0000313" key="1">
    <source>
        <dbReference type="EMBL" id="KAF0768656.1"/>
    </source>
</evidence>
<dbReference type="Proteomes" id="UP000478052">
    <property type="component" value="Unassembled WGS sequence"/>
</dbReference>
<accession>A0A6G0ZCJ2</accession>
<protein>
    <submittedName>
        <fullName evidence="1">Uncharacterized protein</fullName>
    </submittedName>
</protein>